<dbReference type="GO" id="GO:0019867">
    <property type="term" value="C:outer membrane"/>
    <property type="evidence" value="ECO:0007669"/>
    <property type="project" value="InterPro"/>
</dbReference>
<dbReference type="AlphaFoldDB" id="A0A484HIU8"/>
<dbReference type="Gene3D" id="2.40.160.20">
    <property type="match status" value="1"/>
</dbReference>
<gene>
    <name evidence="4" type="ORF">EPICR_60089</name>
</gene>
<organism evidence="4">
    <name type="scientific">uncultured Desulfobacteraceae bacterium</name>
    <dbReference type="NCBI Taxonomy" id="218296"/>
    <lineage>
        <taxon>Bacteria</taxon>
        <taxon>Pseudomonadati</taxon>
        <taxon>Thermodesulfobacteriota</taxon>
        <taxon>Desulfobacteria</taxon>
        <taxon>Desulfobacterales</taxon>
        <taxon>Desulfobacteraceae</taxon>
        <taxon>environmental samples</taxon>
    </lineage>
</organism>
<evidence type="ECO:0000259" key="3">
    <source>
        <dbReference type="Pfam" id="PF13505"/>
    </source>
</evidence>
<dbReference type="EMBL" id="CAACVI010000049">
    <property type="protein sequence ID" value="VEN75102.1"/>
    <property type="molecule type" value="Genomic_DNA"/>
</dbReference>
<name>A0A484HIU8_9BACT</name>
<dbReference type="InterPro" id="IPR027385">
    <property type="entry name" value="Beta-barrel_OMP"/>
</dbReference>
<protein>
    <recommendedName>
        <fullName evidence="3">Outer membrane protein beta-barrel domain-containing protein</fullName>
    </recommendedName>
</protein>
<feature type="chain" id="PRO_5019757127" description="Outer membrane protein beta-barrel domain-containing protein" evidence="2">
    <location>
        <begin position="25"/>
        <end position="220"/>
    </location>
</feature>
<dbReference type="GO" id="GO:0055085">
    <property type="term" value="P:transmembrane transport"/>
    <property type="evidence" value="ECO:0007669"/>
    <property type="project" value="TreeGrafter"/>
</dbReference>
<dbReference type="SUPFAM" id="SSF56925">
    <property type="entry name" value="OMPA-like"/>
    <property type="match status" value="1"/>
</dbReference>
<dbReference type="InterPro" id="IPR005618">
    <property type="entry name" value="OMPW"/>
</dbReference>
<keyword evidence="1 2" id="KW-0732">Signal</keyword>
<evidence type="ECO:0000256" key="2">
    <source>
        <dbReference type="SAM" id="SignalP"/>
    </source>
</evidence>
<sequence length="220" mass="24109">MRKKIIGLILMSAALALICQPAFAAGPGGKFGLGARFTLVDSMTHNSTTGTINSDIEAETYLGYSVNATYYIWDFLSVELDAGYAETKLITANTSTSNLGTEYGWLKQFPILMTLRFMIPTGTNWYPYVGVGGGYHFNDFKIDESYAAVHSPPDVNVENSFSYHANAGFECFVTPSTAINLDMKYTWHEIDFENSAPSAVKEEAVDMDGLSVGGGLKYFF</sequence>
<accession>A0A484HIU8</accession>
<dbReference type="InterPro" id="IPR011250">
    <property type="entry name" value="OMP/PagP_B-barrel"/>
</dbReference>
<proteinExistence type="predicted"/>
<dbReference type="PANTHER" id="PTHR36920">
    <property type="match status" value="1"/>
</dbReference>
<feature type="signal peptide" evidence="2">
    <location>
        <begin position="1"/>
        <end position="24"/>
    </location>
</feature>
<dbReference type="Pfam" id="PF13505">
    <property type="entry name" value="OMP_b-brl"/>
    <property type="match status" value="1"/>
</dbReference>
<evidence type="ECO:0000256" key="1">
    <source>
        <dbReference type="ARBA" id="ARBA00022729"/>
    </source>
</evidence>
<feature type="domain" description="Outer membrane protein beta-barrel" evidence="3">
    <location>
        <begin position="12"/>
        <end position="196"/>
    </location>
</feature>
<evidence type="ECO:0000313" key="4">
    <source>
        <dbReference type="EMBL" id="VEN75102.1"/>
    </source>
</evidence>
<reference evidence="4" key="1">
    <citation type="submission" date="2019-01" db="EMBL/GenBank/DDBJ databases">
        <authorList>
            <consortium name="Genoscope - CEA"/>
            <person name="William W."/>
        </authorList>
    </citation>
    <scope>NUCLEOTIDE SEQUENCE</scope>
    <source>
        <strain evidence="4">CR-1</strain>
    </source>
</reference>
<dbReference type="PANTHER" id="PTHR36920:SF1">
    <property type="entry name" value="OUTER MEMBRANE PROTEIN W"/>
    <property type="match status" value="1"/>
</dbReference>